<evidence type="ECO:0000259" key="1">
    <source>
        <dbReference type="Pfam" id="PF04466"/>
    </source>
</evidence>
<dbReference type="Gene3D" id="3.30.420.280">
    <property type="match status" value="1"/>
</dbReference>
<dbReference type="EMBL" id="BK015029">
    <property type="protein sequence ID" value="DAD87828.1"/>
    <property type="molecule type" value="Genomic_DNA"/>
</dbReference>
<dbReference type="InterPro" id="IPR052380">
    <property type="entry name" value="Viral_DNA_packaging_terminase"/>
</dbReference>
<organism evidence="2">
    <name type="scientific">Siphoviridae sp. ct43U4</name>
    <dbReference type="NCBI Taxonomy" id="2826285"/>
    <lineage>
        <taxon>Viruses</taxon>
        <taxon>Duplodnaviria</taxon>
        <taxon>Heunggongvirae</taxon>
        <taxon>Uroviricota</taxon>
        <taxon>Caudoviricetes</taxon>
    </lineage>
</organism>
<feature type="domain" description="Phage terminase large subunit N-terminal" evidence="1">
    <location>
        <begin position="43"/>
        <end position="269"/>
    </location>
</feature>
<accession>A0A8S5N056</accession>
<evidence type="ECO:0000313" key="2">
    <source>
        <dbReference type="EMBL" id="DAD87828.1"/>
    </source>
</evidence>
<sequence>MGLRYDKPRKGQERILNLSQLCGYGYDTELFTNAYWLHNPCRYRANVGGRNTKKSTDMLGLEPLFKIMSNEYRNIVMIRQNDSDNLTSTYARLKGIIEELAIGDLFKVMVNPRQIVYRETGQKIMFKGFNNPTGITSVAVEHGVLSDAYMEEMYEMSDYDAFRKLDGSLRGELPPGVQIQITMAMNPWSRKHWVYEKMFAGRLDPSFEQLEKNAYLDCYDRDFQLGFGRGLYLHQSTYRVNEFRTPEYDASMEYMRDHALEIYKVEGLGMWGNSTERVYPEFVHSRNIVSVEDVMRMRFRAFSIGIDTGLSNGEGHIRKDGRVKSATTVQLVGLTSDCQKIVAIDEWFHSNDGELKPMTQDEEVRACVNVIKHWQDVVWKGHPDLFNGRMIPVYIDCADIGFRDAFIKECGRQLLYRAQVTGSTKMGIQTRVDFIRWLLGYGECQICGKCQNLIREMDESRRGDKGETRENLNDHALNAWEYAWTPLKAYLMAWGQFKQR</sequence>
<dbReference type="PANTHER" id="PTHR39184:SF1">
    <property type="entry name" value="PBSX PHAGE TERMINASE LARGE SUBUNIT"/>
    <property type="match status" value="1"/>
</dbReference>
<proteinExistence type="predicted"/>
<protein>
    <submittedName>
        <fullName evidence="2">Terminase large subunit</fullName>
    </submittedName>
</protein>
<name>A0A8S5N056_9CAUD</name>
<dbReference type="InterPro" id="IPR027417">
    <property type="entry name" value="P-loop_NTPase"/>
</dbReference>
<dbReference type="InterPro" id="IPR035412">
    <property type="entry name" value="Terminase_L_N"/>
</dbReference>
<dbReference type="PANTHER" id="PTHR39184">
    <property type="match status" value="1"/>
</dbReference>
<reference evidence="2" key="1">
    <citation type="journal article" date="2021" name="Proc. Natl. Acad. Sci. U.S.A.">
        <title>A Catalog of Tens of Thousands of Viruses from Human Metagenomes Reveals Hidden Associations with Chronic Diseases.</title>
        <authorList>
            <person name="Tisza M.J."/>
            <person name="Buck C.B."/>
        </authorList>
    </citation>
    <scope>NUCLEOTIDE SEQUENCE</scope>
    <source>
        <strain evidence="2">Ct43U4</strain>
    </source>
</reference>
<dbReference type="Gene3D" id="3.40.50.300">
    <property type="entry name" value="P-loop containing nucleotide triphosphate hydrolases"/>
    <property type="match status" value="1"/>
</dbReference>
<dbReference type="Pfam" id="PF04466">
    <property type="entry name" value="Terminase_3"/>
    <property type="match status" value="1"/>
</dbReference>